<reference evidence="10 11" key="1">
    <citation type="submission" date="2017-10" db="EMBL/GenBank/DDBJ databases">
        <title>Sequencing the genomes of 1000 actinobacteria strains.</title>
        <authorList>
            <person name="Klenk H.-P."/>
        </authorList>
    </citation>
    <scope>NUCLEOTIDE SEQUENCE [LARGE SCALE GENOMIC DNA]</scope>
    <source>
        <strain evidence="10 11">DSM 20688</strain>
    </source>
</reference>
<feature type="transmembrane region" description="Helical" evidence="8">
    <location>
        <begin position="411"/>
        <end position="431"/>
    </location>
</feature>
<feature type="transmembrane region" description="Helical" evidence="8">
    <location>
        <begin position="26"/>
        <end position="47"/>
    </location>
</feature>
<feature type="transmembrane region" description="Helical" evidence="8">
    <location>
        <begin position="133"/>
        <end position="151"/>
    </location>
</feature>
<gene>
    <name evidence="10" type="ORF">ATK06_2111</name>
</gene>
<evidence type="ECO:0000256" key="1">
    <source>
        <dbReference type="ARBA" id="ARBA00004141"/>
    </source>
</evidence>
<comment type="caution">
    <text evidence="10">The sequence shown here is derived from an EMBL/GenBank/DDBJ whole genome shotgun (WGS) entry which is preliminary data.</text>
</comment>
<protein>
    <submittedName>
        <fullName evidence="10">Amino acid/polyamine/organocation transporter (APC superfamily)</fullName>
    </submittedName>
</protein>
<keyword evidence="5" id="KW-0029">Amino-acid transport</keyword>
<feature type="domain" description="Amino acid permease/ SLC12A" evidence="9">
    <location>
        <begin position="25"/>
        <end position="460"/>
    </location>
</feature>
<dbReference type="PIRSF" id="PIRSF006060">
    <property type="entry name" value="AA_transporter"/>
    <property type="match status" value="1"/>
</dbReference>
<dbReference type="Pfam" id="PF00324">
    <property type="entry name" value="AA_permease"/>
    <property type="match status" value="1"/>
</dbReference>
<evidence type="ECO:0000256" key="2">
    <source>
        <dbReference type="ARBA" id="ARBA00008583"/>
    </source>
</evidence>
<evidence type="ECO:0000256" key="4">
    <source>
        <dbReference type="ARBA" id="ARBA00022692"/>
    </source>
</evidence>
<proteinExistence type="inferred from homology"/>
<dbReference type="RefSeq" id="WP_048380481.1">
    <property type="nucleotide sequence ID" value="NZ_LDYE01000007.1"/>
</dbReference>
<dbReference type="GO" id="GO:0006865">
    <property type="term" value="P:amino acid transport"/>
    <property type="evidence" value="ECO:0007669"/>
    <property type="project" value="UniProtKB-KW"/>
</dbReference>
<evidence type="ECO:0000259" key="9">
    <source>
        <dbReference type="Pfam" id="PF00324"/>
    </source>
</evidence>
<keyword evidence="11" id="KW-1185">Reference proteome</keyword>
<comment type="subcellular location">
    <subcellularLocation>
        <location evidence="1">Membrane</location>
        <topology evidence="1">Multi-pass membrane protein</topology>
    </subcellularLocation>
</comment>
<evidence type="ECO:0000313" key="11">
    <source>
        <dbReference type="Proteomes" id="UP000221653"/>
    </source>
</evidence>
<dbReference type="FunFam" id="1.20.1740.10:FF:000001">
    <property type="entry name" value="Amino acid permease"/>
    <property type="match status" value="1"/>
</dbReference>
<evidence type="ECO:0000256" key="5">
    <source>
        <dbReference type="ARBA" id="ARBA00022970"/>
    </source>
</evidence>
<dbReference type="GO" id="GO:0016020">
    <property type="term" value="C:membrane"/>
    <property type="evidence" value="ECO:0007669"/>
    <property type="project" value="UniProtKB-SubCell"/>
</dbReference>
<feature type="transmembrane region" description="Helical" evidence="8">
    <location>
        <begin position="290"/>
        <end position="309"/>
    </location>
</feature>
<feature type="transmembrane region" description="Helical" evidence="8">
    <location>
        <begin position="204"/>
        <end position="230"/>
    </location>
</feature>
<keyword evidence="7 8" id="KW-0472">Membrane</keyword>
<dbReference type="InterPro" id="IPR004841">
    <property type="entry name" value="AA-permease/SLC12A_dom"/>
</dbReference>
<keyword evidence="4 8" id="KW-0812">Transmembrane</keyword>
<feature type="transmembrane region" description="Helical" evidence="8">
    <location>
        <begin position="437"/>
        <end position="455"/>
    </location>
</feature>
<feature type="transmembrane region" description="Helical" evidence="8">
    <location>
        <begin position="92"/>
        <end position="113"/>
    </location>
</feature>
<dbReference type="OrthoDB" id="5297508at2"/>
<dbReference type="STRING" id="1724.GCA_001044175_02029"/>
<evidence type="ECO:0000256" key="3">
    <source>
        <dbReference type="ARBA" id="ARBA00022448"/>
    </source>
</evidence>
<dbReference type="PANTHER" id="PTHR43495:SF5">
    <property type="entry name" value="GAMMA-AMINOBUTYRIC ACID PERMEASE"/>
    <property type="match status" value="1"/>
</dbReference>
<dbReference type="Gene3D" id="1.20.1740.10">
    <property type="entry name" value="Amino acid/polyamine transporter I"/>
    <property type="match status" value="1"/>
</dbReference>
<dbReference type="Proteomes" id="UP000221653">
    <property type="component" value="Unassembled WGS sequence"/>
</dbReference>
<evidence type="ECO:0000256" key="6">
    <source>
        <dbReference type="ARBA" id="ARBA00022989"/>
    </source>
</evidence>
<dbReference type="AlphaFoldDB" id="A0A2A9DRG5"/>
<evidence type="ECO:0000256" key="7">
    <source>
        <dbReference type="ARBA" id="ARBA00023136"/>
    </source>
</evidence>
<feature type="transmembrane region" description="Helical" evidence="8">
    <location>
        <begin position="53"/>
        <end position="72"/>
    </location>
</feature>
<sequence length="465" mass="49157">MSSPSSTSAGTAPETELGNGLKTRHLTMMGLGSAIGAGLFLGTGVGIRAAGPAVLLAYIIAGVVVMVVMQMLGEMGAARPSSGSFASFARMAFGPTAGMVIGWLFWFMLIMVMGAEMTGASAIVGAWFGVDPWIPAVIFVVFFAVVNFAQVRGFGEFEFWFSFIKVAVIIGFLLIGVLLIFGLLPGHEYVGTTNFLSAGFMPNGWAGVASALLAVAFAFGGIEIVTIAAAESENPQKSIRTATRSVIWRIGAFYIGSVLVMTFLLPYSAISGADTAAESPFTQVLEMANIPGVVGIMETVIVVSLLSAFNAQVYASSRMCHSLAVDGDAPRFFRKVNKDHVPTNAVMLSMIMAFASVGLQWWNPPGLLDFLLNAVGGVLIVLWLVVAASYLKLHPEMVARGELGSVKMGGYPWLPIGAIIALLGFVGLMATESDTRNQLIAVALMTILLTVIAAIRNQFRKKETA</sequence>
<feature type="transmembrane region" description="Helical" evidence="8">
    <location>
        <begin position="251"/>
        <end position="270"/>
    </location>
</feature>
<evidence type="ECO:0000256" key="8">
    <source>
        <dbReference type="SAM" id="Phobius"/>
    </source>
</evidence>
<organism evidence="10 11">
    <name type="scientific">Corynebacterium renale</name>
    <dbReference type="NCBI Taxonomy" id="1724"/>
    <lineage>
        <taxon>Bacteria</taxon>
        <taxon>Bacillati</taxon>
        <taxon>Actinomycetota</taxon>
        <taxon>Actinomycetes</taxon>
        <taxon>Mycobacteriales</taxon>
        <taxon>Corynebacteriaceae</taxon>
        <taxon>Corynebacterium</taxon>
    </lineage>
</organism>
<feature type="transmembrane region" description="Helical" evidence="8">
    <location>
        <begin position="368"/>
        <end position="391"/>
    </location>
</feature>
<keyword evidence="3" id="KW-0813">Transport</keyword>
<dbReference type="InterPro" id="IPR004840">
    <property type="entry name" value="Amino_acid_permease_CS"/>
</dbReference>
<comment type="similarity">
    <text evidence="2">Belongs to the amino acid-polyamine-organocation (APC) superfamily. Amino acid transporter (AAT) (TC 2.A.3.1) family.</text>
</comment>
<name>A0A2A9DRG5_9CORY</name>
<feature type="transmembrane region" description="Helical" evidence="8">
    <location>
        <begin position="341"/>
        <end position="362"/>
    </location>
</feature>
<accession>A0A2A9DRG5</accession>
<dbReference type="PANTHER" id="PTHR43495">
    <property type="entry name" value="GABA PERMEASE"/>
    <property type="match status" value="1"/>
</dbReference>
<dbReference type="EMBL" id="PDJF01000001">
    <property type="protein sequence ID" value="PFG28981.1"/>
    <property type="molecule type" value="Genomic_DNA"/>
</dbReference>
<keyword evidence="6 8" id="KW-1133">Transmembrane helix</keyword>
<feature type="transmembrane region" description="Helical" evidence="8">
    <location>
        <begin position="163"/>
        <end position="184"/>
    </location>
</feature>
<dbReference type="PROSITE" id="PS00218">
    <property type="entry name" value="AMINO_ACID_PERMEASE_1"/>
    <property type="match status" value="1"/>
</dbReference>
<dbReference type="GO" id="GO:0055085">
    <property type="term" value="P:transmembrane transport"/>
    <property type="evidence" value="ECO:0007669"/>
    <property type="project" value="InterPro"/>
</dbReference>
<evidence type="ECO:0000313" key="10">
    <source>
        <dbReference type="EMBL" id="PFG28981.1"/>
    </source>
</evidence>